<keyword evidence="10" id="KW-0675">Receptor</keyword>
<evidence type="ECO:0000313" key="11">
    <source>
        <dbReference type="Proteomes" id="UP001153069"/>
    </source>
</evidence>
<accession>A0A9N8DQ11</accession>
<feature type="region of interest" description="Disordered" evidence="7">
    <location>
        <begin position="267"/>
        <end position="429"/>
    </location>
</feature>
<dbReference type="InterPro" id="IPR029787">
    <property type="entry name" value="Nucleotide_cyclase"/>
</dbReference>
<dbReference type="GO" id="GO:0007168">
    <property type="term" value="P:receptor guanylyl cyclase signaling pathway"/>
    <property type="evidence" value="ECO:0007669"/>
    <property type="project" value="TreeGrafter"/>
</dbReference>
<feature type="compositionally biased region" description="Acidic residues" evidence="7">
    <location>
        <begin position="416"/>
        <end position="426"/>
    </location>
</feature>
<evidence type="ECO:0000256" key="5">
    <source>
        <dbReference type="ARBA" id="ARBA00023136"/>
    </source>
</evidence>
<feature type="region of interest" description="Disordered" evidence="7">
    <location>
        <begin position="1026"/>
        <end position="1048"/>
    </location>
</feature>
<keyword evidence="11" id="KW-1185">Reference proteome</keyword>
<evidence type="ECO:0000256" key="8">
    <source>
        <dbReference type="SAM" id="Phobius"/>
    </source>
</evidence>
<dbReference type="GO" id="GO:0004016">
    <property type="term" value="F:adenylate cyclase activity"/>
    <property type="evidence" value="ECO:0007669"/>
    <property type="project" value="TreeGrafter"/>
</dbReference>
<feature type="transmembrane region" description="Helical" evidence="8">
    <location>
        <begin position="74"/>
        <end position="95"/>
    </location>
</feature>
<feature type="compositionally biased region" description="Gly residues" evidence="7">
    <location>
        <begin position="270"/>
        <end position="288"/>
    </location>
</feature>
<evidence type="ECO:0000256" key="1">
    <source>
        <dbReference type="ARBA" id="ARBA00004370"/>
    </source>
</evidence>
<feature type="region of interest" description="Disordered" evidence="7">
    <location>
        <begin position="602"/>
        <end position="650"/>
    </location>
</feature>
<feature type="transmembrane region" description="Helical" evidence="8">
    <location>
        <begin position="698"/>
        <end position="722"/>
    </location>
</feature>
<evidence type="ECO:0000256" key="2">
    <source>
        <dbReference type="ARBA" id="ARBA00022692"/>
    </source>
</evidence>
<dbReference type="CDD" id="cd07302">
    <property type="entry name" value="CHD"/>
    <property type="match status" value="1"/>
</dbReference>
<keyword evidence="2 8" id="KW-0812">Transmembrane</keyword>
<sequence length="1092" mass="119938">MTDSKHNGSATGMPHSTLATIRDDDDDDNVSLQSIESGVSGGSTHDGGEDAEEKSQENAMIGQGETMMVNRSKWIVYLVIALSAMVAGILTFYFVQESEKRWYEDEFEDLSVDIFDYTQVNINKLHEAAHSVADSWTSFGIHEEQLLYLQINQEQEQQDEQEDDEQDDEQDGNLTTTALSAKQQPQDQQPQQQLYYYKDQAPARLNANVTFPNFGLVAGNLASLSKAEILFVAPLVQETQRQGWEHYAVQHQDWIIQDLLVAQLNKDSVNGGGGGDSGSGDGDGSGDGSGDESKDGESHESEDGDNSHESEEDNDQGGEPDSEEGEGDNQGNTRRKLQEQDDNESEPDNDNDNEQDEDEPDQEGDEHDSEEGEEHGESDEEHDDSQDGQGDSSEEGGDGTSSEDHSQDGDSKDGESGDSEDDEEFEGPGRIRETIYGSNSMFEFHLPIWQTFPPPPKASTSPIMLDLLGLEWFPEVLAEIINTKTYGVSPIFTDLNTLILYQESDSADDPRMREPKSLLVQPIFDGLIEATSSVAGVVVSVIEWSDYMDVDLGGKTSGMIVDLEYVCPGTDTVRYSVAKSGRNTLDLGRDYPHDPKYDHLVQRKKLQRNNGGGSDDGSGDGSEDGSGDGNDSEDHNEDGDNDSSEDGRRRILVDDTDSEDGQDSEDGESHHHTTTTCAYYVSTHMTDLFVENHATNDAIIYTVVVCSIFILTGLVFLLYDFLVERRQNTVMKSALRSDALVSSLFPEDVRNRIYQEMDSKAKSNDDEAAWKNNNKENSGGAVAGAAVAGGGPDSSNREYDDSAAIARKYPETTIFFADLVGFTSWSSSREPTHVFQLLEALYGTFDRIASKRRVFKIETIGDCYVAASGLPKPQPDHALRMVKFANDCQTKMPLVLAGLVGSLGEDTAGLAMRIGLHSGPVTAGVLRGQKSRFQLFGDSVNTAARMESNGMKDRIHVSKATATLLVAAGKEDWVTAREDLVEAKGKGKMQTYWVKVSRRAASMTNSTSLDSSMALEGYRFDPSNRYSDDASNRYGDDPSIRFGDGNDLNDDDNDFNLDDKFQDDYEIPIAHATTMPETVAPEPVKAPFEVEV</sequence>
<dbReference type="PANTHER" id="PTHR11920">
    <property type="entry name" value="GUANYLYL CYCLASE"/>
    <property type="match status" value="1"/>
</dbReference>
<evidence type="ECO:0000313" key="10">
    <source>
        <dbReference type="EMBL" id="CAB9503839.1"/>
    </source>
</evidence>
<gene>
    <name evidence="10" type="ORF">SEMRO_177_G077930.1</name>
</gene>
<dbReference type="GO" id="GO:0000166">
    <property type="term" value="F:nucleotide binding"/>
    <property type="evidence" value="ECO:0007669"/>
    <property type="project" value="UniProtKB-KW"/>
</dbReference>
<name>A0A9N8DQ11_9STRA</name>
<keyword evidence="5 8" id="KW-0472">Membrane</keyword>
<feature type="compositionally biased region" description="Basic and acidic residues" evidence="7">
    <location>
        <begin position="402"/>
        <end position="415"/>
    </location>
</feature>
<evidence type="ECO:0000259" key="9">
    <source>
        <dbReference type="PROSITE" id="PS50125"/>
    </source>
</evidence>
<dbReference type="PROSITE" id="PS50125">
    <property type="entry name" value="GUANYLATE_CYCLASE_2"/>
    <property type="match status" value="1"/>
</dbReference>
<protein>
    <submittedName>
        <fullName evidence="10">Receptor-type guanylate cyclase gcy</fullName>
    </submittedName>
</protein>
<feature type="domain" description="Guanylate cyclase" evidence="9">
    <location>
        <begin position="813"/>
        <end position="947"/>
    </location>
</feature>
<dbReference type="Pfam" id="PF00211">
    <property type="entry name" value="Guanylate_cyc"/>
    <property type="match status" value="1"/>
</dbReference>
<organism evidence="10 11">
    <name type="scientific">Seminavis robusta</name>
    <dbReference type="NCBI Taxonomy" id="568900"/>
    <lineage>
        <taxon>Eukaryota</taxon>
        <taxon>Sar</taxon>
        <taxon>Stramenopiles</taxon>
        <taxon>Ochrophyta</taxon>
        <taxon>Bacillariophyta</taxon>
        <taxon>Bacillariophyceae</taxon>
        <taxon>Bacillariophycidae</taxon>
        <taxon>Naviculales</taxon>
        <taxon>Naviculaceae</taxon>
        <taxon>Seminavis</taxon>
    </lineage>
</organism>
<dbReference type="PANTHER" id="PTHR11920:SF335">
    <property type="entry name" value="GUANYLATE CYCLASE"/>
    <property type="match status" value="1"/>
</dbReference>
<feature type="compositionally biased region" description="Acidic residues" evidence="7">
    <location>
        <begin position="340"/>
        <end position="397"/>
    </location>
</feature>
<evidence type="ECO:0000256" key="6">
    <source>
        <dbReference type="ARBA" id="ARBA00023239"/>
    </source>
</evidence>
<comment type="caution">
    <text evidence="10">The sequence shown here is derived from an EMBL/GenBank/DDBJ whole genome shotgun (WGS) entry which is preliminary data.</text>
</comment>
<keyword evidence="6" id="KW-0456">Lyase</keyword>
<evidence type="ECO:0000256" key="4">
    <source>
        <dbReference type="ARBA" id="ARBA00022989"/>
    </source>
</evidence>
<dbReference type="Gene3D" id="3.30.70.1230">
    <property type="entry name" value="Nucleotide cyclase"/>
    <property type="match status" value="1"/>
</dbReference>
<dbReference type="EMBL" id="CAICTM010000176">
    <property type="protein sequence ID" value="CAB9503839.1"/>
    <property type="molecule type" value="Genomic_DNA"/>
</dbReference>
<feature type="region of interest" description="Disordered" evidence="7">
    <location>
        <begin position="1"/>
        <end position="57"/>
    </location>
</feature>
<keyword evidence="4 8" id="KW-1133">Transmembrane helix</keyword>
<dbReference type="SUPFAM" id="SSF55073">
    <property type="entry name" value="Nucleotide cyclase"/>
    <property type="match status" value="1"/>
</dbReference>
<dbReference type="Proteomes" id="UP001153069">
    <property type="component" value="Unassembled WGS sequence"/>
</dbReference>
<feature type="compositionally biased region" description="Acidic residues" evidence="7">
    <location>
        <begin position="617"/>
        <end position="644"/>
    </location>
</feature>
<dbReference type="GO" id="GO:0004383">
    <property type="term" value="F:guanylate cyclase activity"/>
    <property type="evidence" value="ECO:0007669"/>
    <property type="project" value="TreeGrafter"/>
</dbReference>
<keyword evidence="3" id="KW-0547">Nucleotide-binding</keyword>
<reference evidence="10" key="1">
    <citation type="submission" date="2020-06" db="EMBL/GenBank/DDBJ databases">
        <authorList>
            <consortium name="Plant Systems Biology data submission"/>
        </authorList>
    </citation>
    <scope>NUCLEOTIDE SEQUENCE</scope>
    <source>
        <strain evidence="10">D6</strain>
    </source>
</reference>
<proteinExistence type="predicted"/>
<feature type="compositionally biased region" description="Basic and acidic residues" evidence="7">
    <location>
        <begin position="291"/>
        <end position="309"/>
    </location>
</feature>
<dbReference type="InterPro" id="IPR050401">
    <property type="entry name" value="Cyclic_nucleotide_synthase"/>
</dbReference>
<feature type="compositionally biased region" description="Acidic residues" evidence="7">
    <location>
        <begin position="310"/>
        <end position="327"/>
    </location>
</feature>
<evidence type="ECO:0000256" key="3">
    <source>
        <dbReference type="ARBA" id="ARBA00022741"/>
    </source>
</evidence>
<dbReference type="GO" id="GO:0005886">
    <property type="term" value="C:plasma membrane"/>
    <property type="evidence" value="ECO:0007669"/>
    <property type="project" value="TreeGrafter"/>
</dbReference>
<dbReference type="SMART" id="SM00044">
    <property type="entry name" value="CYCc"/>
    <property type="match status" value="1"/>
</dbReference>
<dbReference type="AlphaFoldDB" id="A0A9N8DQ11"/>
<feature type="compositionally biased region" description="Basic and acidic residues" evidence="7">
    <location>
        <begin position="1026"/>
        <end position="1039"/>
    </location>
</feature>
<evidence type="ECO:0000256" key="7">
    <source>
        <dbReference type="SAM" id="MobiDB-lite"/>
    </source>
</evidence>
<comment type="subcellular location">
    <subcellularLocation>
        <location evidence="1">Membrane</location>
    </subcellularLocation>
</comment>
<dbReference type="GO" id="GO:0001653">
    <property type="term" value="F:peptide receptor activity"/>
    <property type="evidence" value="ECO:0007669"/>
    <property type="project" value="TreeGrafter"/>
</dbReference>
<dbReference type="InterPro" id="IPR001054">
    <property type="entry name" value="A/G_cyclase"/>
</dbReference>
<dbReference type="GO" id="GO:0035556">
    <property type="term" value="P:intracellular signal transduction"/>
    <property type="evidence" value="ECO:0007669"/>
    <property type="project" value="InterPro"/>
</dbReference>
<feature type="region of interest" description="Disordered" evidence="7">
    <location>
        <begin position="764"/>
        <end position="795"/>
    </location>
</feature>